<proteinExistence type="predicted"/>
<accession>A0AAP3XPT1</accession>
<sequence>MRYGFDGWKLVAEQPSSPAPFDMHGVFLAPETIGETRTIGFTMRYPPTDRWEGIDYTIGVDHGCA</sequence>
<protein>
    <submittedName>
        <fullName evidence="1">Uncharacterized protein</fullName>
    </submittedName>
</protein>
<dbReference type="RefSeq" id="WP_327788163.1">
    <property type="nucleotide sequence ID" value="NZ_JARGEQ010000040.1"/>
</dbReference>
<dbReference type="AlphaFoldDB" id="A0AAP3XPT1"/>
<gene>
    <name evidence="1" type="ORF">PZ740_05025</name>
</gene>
<dbReference type="Proteomes" id="UP001301140">
    <property type="component" value="Unassembled WGS sequence"/>
</dbReference>
<comment type="caution">
    <text evidence="1">The sequence shown here is derived from an EMBL/GenBank/DDBJ whole genome shotgun (WGS) entry which is preliminary data.</text>
</comment>
<name>A0AAP3XPT1_9PROT</name>
<keyword evidence="2" id="KW-1185">Reference proteome</keyword>
<evidence type="ECO:0000313" key="2">
    <source>
        <dbReference type="Proteomes" id="UP001301140"/>
    </source>
</evidence>
<dbReference type="EMBL" id="JARGEQ010000040">
    <property type="protein sequence ID" value="MDF1585748.1"/>
    <property type="molecule type" value="Genomic_DNA"/>
</dbReference>
<organism evidence="1 2">
    <name type="scientific">Marinimicrococcus flavescens</name>
    <dbReference type="NCBI Taxonomy" id="3031815"/>
    <lineage>
        <taxon>Bacteria</taxon>
        <taxon>Pseudomonadati</taxon>
        <taxon>Pseudomonadota</taxon>
        <taxon>Alphaproteobacteria</taxon>
        <taxon>Geminicoccales</taxon>
        <taxon>Geminicoccaceae</taxon>
        <taxon>Marinimicrococcus</taxon>
    </lineage>
</organism>
<reference evidence="1 2" key="1">
    <citation type="submission" date="2023-03" db="EMBL/GenBank/DDBJ databases">
        <title>YIM 152171 draft genome.</title>
        <authorList>
            <person name="Yang Z."/>
        </authorList>
    </citation>
    <scope>NUCLEOTIDE SEQUENCE [LARGE SCALE GENOMIC DNA]</scope>
    <source>
        <strain evidence="1 2">YIM 152171</strain>
    </source>
</reference>
<evidence type="ECO:0000313" key="1">
    <source>
        <dbReference type="EMBL" id="MDF1585748.1"/>
    </source>
</evidence>